<dbReference type="AlphaFoldDB" id="A0A5B2VB31"/>
<dbReference type="EMBL" id="VUOA01000034">
    <property type="protein sequence ID" value="KAA2235612.1"/>
    <property type="molecule type" value="Genomic_DNA"/>
</dbReference>
<keyword evidence="2" id="KW-1185">Reference proteome</keyword>
<gene>
    <name evidence="1" type="ORF">F0L46_19120</name>
</gene>
<accession>A0A5B2VB31</accession>
<protein>
    <submittedName>
        <fullName evidence="1">Uncharacterized protein</fullName>
    </submittedName>
</protein>
<name>A0A5B2VB31_9HYPH</name>
<dbReference type="RefSeq" id="WP_149820511.1">
    <property type="nucleotide sequence ID" value="NZ_VUOA01000034.1"/>
</dbReference>
<sequence>MLSASRRLLRPCADRPDLDVLAELVDFAAALPGVIARNDGCGRVTALGLREGDAMGPPDALFADGTFARRHADHDGLEVILPERLWQHAVSRRLARAAVPSKPDATSRVTHLAAPSDGLGRLELEELVEGAWAYARGL</sequence>
<reference evidence="1 2" key="2">
    <citation type="submission" date="2019-09" db="EMBL/GenBank/DDBJ databases">
        <authorList>
            <person name="Jin C."/>
        </authorList>
    </citation>
    <scope>NUCLEOTIDE SEQUENCE [LARGE SCALE GENOMIC DNA]</scope>
    <source>
        <strain evidence="1 2">BN140002</strain>
    </source>
</reference>
<organism evidence="1 2">
    <name type="scientific">Salinarimonas soli</name>
    <dbReference type="NCBI Taxonomy" id="1638099"/>
    <lineage>
        <taxon>Bacteria</taxon>
        <taxon>Pseudomonadati</taxon>
        <taxon>Pseudomonadota</taxon>
        <taxon>Alphaproteobacteria</taxon>
        <taxon>Hyphomicrobiales</taxon>
        <taxon>Salinarimonadaceae</taxon>
        <taxon>Salinarimonas</taxon>
    </lineage>
</organism>
<dbReference type="Proteomes" id="UP000323142">
    <property type="component" value="Unassembled WGS sequence"/>
</dbReference>
<reference evidence="1 2" key="1">
    <citation type="submission" date="2019-09" db="EMBL/GenBank/DDBJ databases">
        <title>Salinarimonas rosea gen. nov., sp. nov., a new member of the a-2 subgroup of the Proteobacteria.</title>
        <authorList>
            <person name="Liu J."/>
        </authorList>
    </citation>
    <scope>NUCLEOTIDE SEQUENCE [LARGE SCALE GENOMIC DNA]</scope>
    <source>
        <strain evidence="1 2">BN140002</strain>
    </source>
</reference>
<evidence type="ECO:0000313" key="2">
    <source>
        <dbReference type="Proteomes" id="UP000323142"/>
    </source>
</evidence>
<proteinExistence type="predicted"/>
<comment type="caution">
    <text evidence="1">The sequence shown here is derived from an EMBL/GenBank/DDBJ whole genome shotgun (WGS) entry which is preliminary data.</text>
</comment>
<evidence type="ECO:0000313" key="1">
    <source>
        <dbReference type="EMBL" id="KAA2235612.1"/>
    </source>
</evidence>